<evidence type="ECO:0000313" key="3">
    <source>
        <dbReference type="Proteomes" id="UP001301869"/>
    </source>
</evidence>
<name>A0ABY9YZ20_9GAMM</name>
<dbReference type="Pfam" id="PF00685">
    <property type="entry name" value="Sulfotransfer_1"/>
    <property type="match status" value="1"/>
</dbReference>
<dbReference type="EMBL" id="CP119391">
    <property type="protein sequence ID" value="WNK20114.1"/>
    <property type="molecule type" value="Genomic_DNA"/>
</dbReference>
<evidence type="ECO:0000259" key="1">
    <source>
        <dbReference type="Pfam" id="PF00685"/>
    </source>
</evidence>
<dbReference type="SUPFAM" id="SSF52540">
    <property type="entry name" value="P-loop containing nucleoside triphosphate hydrolases"/>
    <property type="match status" value="1"/>
</dbReference>
<protein>
    <submittedName>
        <fullName evidence="2">Sulfotransferase domain-containing protein</fullName>
    </submittedName>
</protein>
<proteinExistence type="predicted"/>
<keyword evidence="3" id="KW-1185">Reference proteome</keyword>
<dbReference type="InterPro" id="IPR027417">
    <property type="entry name" value="P-loop_NTPase"/>
</dbReference>
<accession>A0ABY9YZ20</accession>
<dbReference type="InterPro" id="IPR000863">
    <property type="entry name" value="Sulfotransferase_dom"/>
</dbReference>
<evidence type="ECO:0000313" key="2">
    <source>
        <dbReference type="EMBL" id="WNK20114.1"/>
    </source>
</evidence>
<gene>
    <name evidence="2" type="ORF">P1P91_15090</name>
</gene>
<dbReference type="RefSeq" id="WP_311883671.1">
    <property type="nucleotide sequence ID" value="NZ_CP119391.1"/>
</dbReference>
<feature type="domain" description="Sulfotransferase" evidence="1">
    <location>
        <begin position="69"/>
        <end position="168"/>
    </location>
</feature>
<dbReference type="Gene3D" id="3.40.50.300">
    <property type="entry name" value="P-loop containing nucleotide triphosphate hydrolases"/>
    <property type="match status" value="1"/>
</dbReference>
<sequence length="243" mass="27710">MDRILHAGFHKTGSTFLQKNVFPHFEGIEYLGNFNLAAPGCLSNGNSFLFSSEAACGYPYPYTANFSIEQLDKNIQALNINKVILFRRDFPSWCLSLYFQTLNENHTWSLSNFLKQNKNNLLTWKSADADIEDYCAKNNINIIIMDYKDLSNTPEKSIEKIASFIGCKSIKTPSSRENQSRYGSTTIIAYRILNFICRSKIIFGILKLISLTPRKIIQGRIGAFFEKLSFDKVSPSDVQRVLK</sequence>
<reference evidence="2 3" key="1">
    <citation type="submission" date="2023-03" db="EMBL/GenBank/DDBJ databases">
        <title>Halomonas sp. nov., isolated from Korean tranditional fermented seafood 'Jeotgal'.</title>
        <authorList>
            <person name="Kim B."/>
            <person name="Shin N.-R."/>
        </authorList>
    </citation>
    <scope>NUCLEOTIDE SEQUENCE [LARGE SCALE GENOMIC DNA]</scope>
    <source>
        <strain evidence="2 3">SG2L-4</strain>
    </source>
</reference>
<dbReference type="Proteomes" id="UP001301869">
    <property type="component" value="Chromosome"/>
</dbReference>
<organism evidence="2 3">
    <name type="scientific">Halomonas piscis</name>
    <dbReference type="NCBI Taxonomy" id="3031727"/>
    <lineage>
        <taxon>Bacteria</taxon>
        <taxon>Pseudomonadati</taxon>
        <taxon>Pseudomonadota</taxon>
        <taxon>Gammaproteobacteria</taxon>
        <taxon>Oceanospirillales</taxon>
        <taxon>Halomonadaceae</taxon>
        <taxon>Halomonas</taxon>
    </lineage>
</organism>